<keyword evidence="3" id="KW-1185">Reference proteome</keyword>
<dbReference type="OrthoDB" id="5496738at2"/>
<accession>A6FY72</accession>
<evidence type="ECO:0000313" key="2">
    <source>
        <dbReference type="EMBL" id="EDM81451.1"/>
    </source>
</evidence>
<reference evidence="2 3" key="1">
    <citation type="submission" date="2007-06" db="EMBL/GenBank/DDBJ databases">
        <authorList>
            <person name="Shimkets L."/>
            <person name="Ferriera S."/>
            <person name="Johnson J."/>
            <person name="Kravitz S."/>
            <person name="Beeson K."/>
            <person name="Sutton G."/>
            <person name="Rogers Y.-H."/>
            <person name="Friedman R."/>
            <person name="Frazier M."/>
            <person name="Venter J.C."/>
        </authorList>
    </citation>
    <scope>NUCLEOTIDE SEQUENCE [LARGE SCALE GENOMIC DNA]</scope>
    <source>
        <strain evidence="2 3">SIR-1</strain>
    </source>
</reference>
<dbReference type="CDD" id="cd07987">
    <property type="entry name" value="LPLAT_MGAT-like"/>
    <property type="match status" value="1"/>
</dbReference>
<evidence type="ECO:0000313" key="3">
    <source>
        <dbReference type="Proteomes" id="UP000005801"/>
    </source>
</evidence>
<proteinExistence type="predicted"/>
<gene>
    <name evidence="2" type="ORF">PPSIR1_39710</name>
</gene>
<dbReference type="AlphaFoldDB" id="A6FY72"/>
<dbReference type="STRING" id="391625.PPSIR1_39710"/>
<feature type="domain" description="Phospholipid/glycerol acyltransferase" evidence="1">
    <location>
        <begin position="47"/>
        <end position="175"/>
    </location>
</feature>
<dbReference type="EMBL" id="ABCS01000003">
    <property type="protein sequence ID" value="EDM81451.1"/>
    <property type="molecule type" value="Genomic_DNA"/>
</dbReference>
<dbReference type="eggNOG" id="COG0204">
    <property type="taxonomic scope" value="Bacteria"/>
</dbReference>
<dbReference type="PANTHER" id="PTHR22753:SF14">
    <property type="entry name" value="MONOACYLGLYCEROL_DIACYLGLYCEROL O-ACYLTRANSFERASE"/>
    <property type="match status" value="1"/>
</dbReference>
<dbReference type="PANTHER" id="PTHR22753">
    <property type="entry name" value="TRANSMEMBRANE PROTEIN 68"/>
    <property type="match status" value="1"/>
</dbReference>
<organism evidence="2 3">
    <name type="scientific">Plesiocystis pacifica SIR-1</name>
    <dbReference type="NCBI Taxonomy" id="391625"/>
    <lineage>
        <taxon>Bacteria</taxon>
        <taxon>Pseudomonadati</taxon>
        <taxon>Myxococcota</taxon>
        <taxon>Polyangia</taxon>
        <taxon>Nannocystales</taxon>
        <taxon>Nannocystaceae</taxon>
        <taxon>Plesiocystis</taxon>
    </lineage>
</organism>
<dbReference type="RefSeq" id="WP_006969421.1">
    <property type="nucleotide sequence ID" value="NZ_ABCS01000003.1"/>
</dbReference>
<dbReference type="InterPro" id="IPR002123">
    <property type="entry name" value="Plipid/glycerol_acylTrfase"/>
</dbReference>
<keyword evidence="2" id="KW-0012">Acyltransferase</keyword>
<dbReference type="Pfam" id="PF01553">
    <property type="entry name" value="Acyltransferase"/>
    <property type="match status" value="1"/>
</dbReference>
<dbReference type="Proteomes" id="UP000005801">
    <property type="component" value="Unassembled WGS sequence"/>
</dbReference>
<dbReference type="GO" id="GO:0016020">
    <property type="term" value="C:membrane"/>
    <property type="evidence" value="ECO:0007669"/>
    <property type="project" value="TreeGrafter"/>
</dbReference>
<dbReference type="GO" id="GO:0016746">
    <property type="term" value="F:acyltransferase activity"/>
    <property type="evidence" value="ECO:0007669"/>
    <property type="project" value="UniProtKB-KW"/>
</dbReference>
<name>A6FY72_9BACT</name>
<protein>
    <submittedName>
        <fullName evidence="2">Putative acyltransferase</fullName>
    </submittedName>
</protein>
<sequence length="265" mass="29258">MPPRSEVAWIDSVRAYVPGDEHRVEPPDPARARALLGPLAVSERLHRFEIRGFEHVPRVGAGLLVGFHPFYPLGTILLMKRVLERDGRVVRGLTDHLVWSVPGVRDIWATLGVVDGTRDNASRLLAAGELAVCMPGGALEWSRSSRQRRTLRWGEHRGYARMAVRAKVPVIPTCCPAADDLFWIANDGWEFGTGAGRRVGRLLGLNRPLPLPLPVGVGLLAFPVKLVQQVAPPEWPLGADAGDEEARVRELDARVRRVMLGLLTR</sequence>
<evidence type="ECO:0000259" key="1">
    <source>
        <dbReference type="Pfam" id="PF01553"/>
    </source>
</evidence>
<comment type="caution">
    <text evidence="2">The sequence shown here is derived from an EMBL/GenBank/DDBJ whole genome shotgun (WGS) entry which is preliminary data.</text>
</comment>
<keyword evidence="2" id="KW-0808">Transferase</keyword>